<organism evidence="1 2">
    <name type="scientific">Penicillium egyptiacum</name>
    <dbReference type="NCBI Taxonomy" id="1303716"/>
    <lineage>
        <taxon>Eukaryota</taxon>
        <taxon>Fungi</taxon>
        <taxon>Dikarya</taxon>
        <taxon>Ascomycota</taxon>
        <taxon>Pezizomycotina</taxon>
        <taxon>Eurotiomycetes</taxon>
        <taxon>Eurotiomycetidae</taxon>
        <taxon>Eurotiales</taxon>
        <taxon>Aspergillaceae</taxon>
        <taxon>Penicillium</taxon>
    </lineage>
</organism>
<accession>A0A9W4P476</accession>
<gene>
    <name evidence="1" type="ORF">PEGY_LOCUS3932</name>
</gene>
<sequence>MARLCMVRGIRTHDGFAQELHGHLPEFTGALNARAIMSNRVPNMRSPDDFPYSFWHPDIPVCSALLDLVGRYPGNDLLRYQVGRARAAGCYISLYLELDLPLGAAITEEAHDNRTSGQAIYERIINSPTRWARMDDYKRCLHSPLRSGAHLHSDTCVQSMLDQTLPVGDSLYLHRLIRKLSDYRANHCPLICPPFFDSSRILPEHANLYRA</sequence>
<reference evidence="1" key="1">
    <citation type="submission" date="2021-07" db="EMBL/GenBank/DDBJ databases">
        <authorList>
            <person name="Branca A.L. A."/>
        </authorList>
    </citation>
    <scope>NUCLEOTIDE SEQUENCE</scope>
</reference>
<dbReference type="OrthoDB" id="4360026at2759"/>
<dbReference type="AlphaFoldDB" id="A0A9W4P476"/>
<evidence type="ECO:0000313" key="1">
    <source>
        <dbReference type="EMBL" id="CAG8894803.1"/>
    </source>
</evidence>
<dbReference type="Proteomes" id="UP001154252">
    <property type="component" value="Unassembled WGS sequence"/>
</dbReference>
<protein>
    <submittedName>
        <fullName evidence="1">Uncharacterized protein</fullName>
    </submittedName>
</protein>
<keyword evidence="2" id="KW-1185">Reference proteome</keyword>
<comment type="caution">
    <text evidence="1">The sequence shown here is derived from an EMBL/GenBank/DDBJ whole genome shotgun (WGS) entry which is preliminary data.</text>
</comment>
<proteinExistence type="predicted"/>
<name>A0A9W4P476_9EURO</name>
<dbReference type="EMBL" id="CAJVRC010000851">
    <property type="protein sequence ID" value="CAG8894803.1"/>
    <property type="molecule type" value="Genomic_DNA"/>
</dbReference>
<evidence type="ECO:0000313" key="2">
    <source>
        <dbReference type="Proteomes" id="UP001154252"/>
    </source>
</evidence>